<keyword evidence="1" id="KW-0678">Repressor</keyword>
<dbReference type="InterPro" id="IPR040356">
    <property type="entry name" value="SPEAR"/>
</dbReference>
<feature type="compositionally biased region" description="Low complexity" evidence="4">
    <location>
        <begin position="18"/>
        <end position="27"/>
    </location>
</feature>
<keyword evidence="6" id="KW-1185">Reference proteome</keyword>
<evidence type="ECO:0000256" key="2">
    <source>
        <dbReference type="ARBA" id="ARBA00023015"/>
    </source>
</evidence>
<dbReference type="PANTHER" id="PTHR33388:SF18">
    <property type="entry name" value="PROTEIN SPEAR1"/>
    <property type="match status" value="1"/>
</dbReference>
<dbReference type="EMBL" id="KV014880">
    <property type="protein sequence ID" value="KZV21644.1"/>
    <property type="molecule type" value="Genomic_DNA"/>
</dbReference>
<keyword evidence="3" id="KW-0804">Transcription</keyword>
<protein>
    <recommendedName>
        <fullName evidence="7">Protein SPEAR3-like</fullName>
    </recommendedName>
</protein>
<feature type="region of interest" description="Disordered" evidence="4">
    <location>
        <begin position="1"/>
        <end position="50"/>
    </location>
</feature>
<gene>
    <name evidence="5" type="ORF">F511_17669</name>
</gene>
<organism evidence="5 6">
    <name type="scientific">Dorcoceras hygrometricum</name>
    <dbReference type="NCBI Taxonomy" id="472368"/>
    <lineage>
        <taxon>Eukaryota</taxon>
        <taxon>Viridiplantae</taxon>
        <taxon>Streptophyta</taxon>
        <taxon>Embryophyta</taxon>
        <taxon>Tracheophyta</taxon>
        <taxon>Spermatophyta</taxon>
        <taxon>Magnoliopsida</taxon>
        <taxon>eudicotyledons</taxon>
        <taxon>Gunneridae</taxon>
        <taxon>Pentapetalae</taxon>
        <taxon>asterids</taxon>
        <taxon>lamiids</taxon>
        <taxon>Lamiales</taxon>
        <taxon>Gesneriaceae</taxon>
        <taxon>Didymocarpoideae</taxon>
        <taxon>Trichosporeae</taxon>
        <taxon>Loxocarpinae</taxon>
        <taxon>Dorcoceras</taxon>
    </lineage>
</organism>
<accession>A0A2Z7AIP8</accession>
<sequence>MGSNYFGQGNHSNERGFSASSSSSSSSRKGKKNGSEKPKQPQRGLGVAQLEKIRLHSELGCNYLPPVHNPYTQSFSQEDMRLRSSYTSSSSPPPYAFPGANGVRMGFQDFDRANIRYGESQQGNAARWPPGNAGVEHLHFVQPSMATRSFLDPNVERPYNMDDEKDRDDSFAYNHQNSESSGSQDIDLELRL</sequence>
<feature type="region of interest" description="Disordered" evidence="4">
    <location>
        <begin position="149"/>
        <end position="192"/>
    </location>
</feature>
<reference evidence="5 6" key="1">
    <citation type="journal article" date="2015" name="Proc. Natl. Acad. Sci. U.S.A.">
        <title>The resurrection genome of Boea hygrometrica: A blueprint for survival of dehydration.</title>
        <authorList>
            <person name="Xiao L."/>
            <person name="Yang G."/>
            <person name="Zhang L."/>
            <person name="Yang X."/>
            <person name="Zhao S."/>
            <person name="Ji Z."/>
            <person name="Zhou Q."/>
            <person name="Hu M."/>
            <person name="Wang Y."/>
            <person name="Chen M."/>
            <person name="Xu Y."/>
            <person name="Jin H."/>
            <person name="Xiao X."/>
            <person name="Hu G."/>
            <person name="Bao F."/>
            <person name="Hu Y."/>
            <person name="Wan P."/>
            <person name="Li L."/>
            <person name="Deng X."/>
            <person name="Kuang T."/>
            <person name="Xiang C."/>
            <person name="Zhu J.K."/>
            <person name="Oliver M.J."/>
            <person name="He Y."/>
        </authorList>
    </citation>
    <scope>NUCLEOTIDE SEQUENCE [LARGE SCALE GENOMIC DNA]</scope>
    <source>
        <strain evidence="6">cv. XS01</strain>
    </source>
</reference>
<evidence type="ECO:0000256" key="1">
    <source>
        <dbReference type="ARBA" id="ARBA00022491"/>
    </source>
</evidence>
<feature type="compositionally biased region" description="Polar residues" evidence="4">
    <location>
        <begin position="1"/>
        <end position="11"/>
    </location>
</feature>
<evidence type="ECO:0008006" key="7">
    <source>
        <dbReference type="Google" id="ProtNLM"/>
    </source>
</evidence>
<dbReference type="AlphaFoldDB" id="A0A2Z7AIP8"/>
<evidence type="ECO:0000313" key="6">
    <source>
        <dbReference type="Proteomes" id="UP000250235"/>
    </source>
</evidence>
<dbReference type="PANTHER" id="PTHR33388">
    <property type="entry name" value="OS01G0212500 PROTEIN"/>
    <property type="match status" value="1"/>
</dbReference>
<evidence type="ECO:0000313" key="5">
    <source>
        <dbReference type="EMBL" id="KZV21644.1"/>
    </source>
</evidence>
<evidence type="ECO:0000256" key="3">
    <source>
        <dbReference type="ARBA" id="ARBA00023163"/>
    </source>
</evidence>
<feature type="compositionally biased region" description="Basic and acidic residues" evidence="4">
    <location>
        <begin position="159"/>
        <end position="170"/>
    </location>
</feature>
<name>A0A2Z7AIP8_9LAMI</name>
<feature type="region of interest" description="Disordered" evidence="4">
    <location>
        <begin position="79"/>
        <end position="103"/>
    </location>
</feature>
<feature type="compositionally biased region" description="Polar residues" evidence="4">
    <location>
        <begin position="173"/>
        <end position="184"/>
    </location>
</feature>
<proteinExistence type="predicted"/>
<evidence type="ECO:0000256" key="4">
    <source>
        <dbReference type="SAM" id="MobiDB-lite"/>
    </source>
</evidence>
<keyword evidence="2" id="KW-0805">Transcription regulation</keyword>
<dbReference type="Proteomes" id="UP000250235">
    <property type="component" value="Unassembled WGS sequence"/>
</dbReference>
<dbReference type="GO" id="GO:0003700">
    <property type="term" value="F:DNA-binding transcription factor activity"/>
    <property type="evidence" value="ECO:0007669"/>
    <property type="project" value="InterPro"/>
</dbReference>
<dbReference type="OrthoDB" id="653455at2759"/>